<dbReference type="Proteomes" id="UP000186817">
    <property type="component" value="Unassembled WGS sequence"/>
</dbReference>
<gene>
    <name evidence="1" type="ORF">AK812_SmicGene15502</name>
</gene>
<evidence type="ECO:0000313" key="1">
    <source>
        <dbReference type="EMBL" id="OLQ01725.1"/>
    </source>
</evidence>
<protein>
    <submittedName>
        <fullName evidence="1">Uncharacterized protein</fullName>
    </submittedName>
</protein>
<dbReference type="OrthoDB" id="411294at2759"/>
<name>A0A1Q9E2S2_SYMMI</name>
<organism evidence="1 2">
    <name type="scientific">Symbiodinium microadriaticum</name>
    <name type="common">Dinoflagellate</name>
    <name type="synonym">Zooxanthella microadriatica</name>
    <dbReference type="NCBI Taxonomy" id="2951"/>
    <lineage>
        <taxon>Eukaryota</taxon>
        <taxon>Sar</taxon>
        <taxon>Alveolata</taxon>
        <taxon>Dinophyceae</taxon>
        <taxon>Suessiales</taxon>
        <taxon>Symbiodiniaceae</taxon>
        <taxon>Symbiodinium</taxon>
    </lineage>
</organism>
<sequence>MLASLRRAAPLVLDGKEGVQEVLPQLEALTSSYSAPAEILAVGQKGTFTAMELLAALRRKGEQRAVPCVRLTKVDAATVEAATKHRQTFRIQGYNHYRLALPSSENWLDVSTLSRWDSAESDKLLVGNNTSVMPLAKAIAGRVKPLPKNQVLLVETVLRGDRDQKRLRVSHLANAVARASAWQVRPVDATKPTRPFDCAVRIRTTGPESPILQVAILPIGAQPQLPEETPQ</sequence>
<dbReference type="AlphaFoldDB" id="A0A1Q9E2S2"/>
<evidence type="ECO:0000313" key="2">
    <source>
        <dbReference type="Proteomes" id="UP000186817"/>
    </source>
</evidence>
<proteinExistence type="predicted"/>
<reference evidence="1 2" key="1">
    <citation type="submission" date="2016-02" db="EMBL/GenBank/DDBJ databases">
        <title>Genome analysis of coral dinoflagellate symbionts highlights evolutionary adaptations to a symbiotic lifestyle.</title>
        <authorList>
            <person name="Aranda M."/>
            <person name="Li Y."/>
            <person name="Liew Y.J."/>
            <person name="Baumgarten S."/>
            <person name="Simakov O."/>
            <person name="Wilson M."/>
            <person name="Piel J."/>
            <person name="Ashoor H."/>
            <person name="Bougouffa S."/>
            <person name="Bajic V.B."/>
            <person name="Ryu T."/>
            <person name="Ravasi T."/>
            <person name="Bayer T."/>
            <person name="Micklem G."/>
            <person name="Kim H."/>
            <person name="Bhak J."/>
            <person name="Lajeunesse T.C."/>
            <person name="Voolstra C.R."/>
        </authorList>
    </citation>
    <scope>NUCLEOTIDE SEQUENCE [LARGE SCALE GENOMIC DNA]</scope>
    <source>
        <strain evidence="1 2">CCMP2467</strain>
    </source>
</reference>
<dbReference type="EMBL" id="LSRX01000283">
    <property type="protein sequence ID" value="OLQ01725.1"/>
    <property type="molecule type" value="Genomic_DNA"/>
</dbReference>
<comment type="caution">
    <text evidence="1">The sequence shown here is derived from an EMBL/GenBank/DDBJ whole genome shotgun (WGS) entry which is preliminary data.</text>
</comment>
<accession>A0A1Q9E2S2</accession>
<keyword evidence="2" id="KW-1185">Reference proteome</keyword>